<dbReference type="EMBL" id="AP021853">
    <property type="protein sequence ID" value="BBN99333.1"/>
    <property type="molecule type" value="Genomic_DNA"/>
</dbReference>
<organism evidence="2 3">
    <name type="scientific">Sporolactobacillus terrae</name>
    <dbReference type="NCBI Taxonomy" id="269673"/>
    <lineage>
        <taxon>Bacteria</taxon>
        <taxon>Bacillati</taxon>
        <taxon>Bacillota</taxon>
        <taxon>Bacilli</taxon>
        <taxon>Bacillales</taxon>
        <taxon>Sporolactobacillaceae</taxon>
        <taxon>Sporolactobacillus</taxon>
    </lineage>
</organism>
<evidence type="ECO:0000256" key="1">
    <source>
        <dbReference type="SAM" id="MobiDB-lite"/>
    </source>
</evidence>
<gene>
    <name evidence="2" type="ORF">St703_20380</name>
</gene>
<evidence type="ECO:0000313" key="2">
    <source>
        <dbReference type="EMBL" id="BBN99333.1"/>
    </source>
</evidence>
<feature type="compositionally biased region" description="Polar residues" evidence="1">
    <location>
        <begin position="315"/>
        <end position="328"/>
    </location>
</feature>
<name>A0A5K7X3V6_9BACL</name>
<feature type="region of interest" description="Disordered" evidence="1">
    <location>
        <begin position="307"/>
        <end position="328"/>
    </location>
</feature>
<proteinExistence type="predicted"/>
<evidence type="ECO:0000313" key="3">
    <source>
        <dbReference type="Proteomes" id="UP000326951"/>
    </source>
</evidence>
<protein>
    <submittedName>
        <fullName evidence="2">Uncharacterized protein</fullName>
    </submittedName>
</protein>
<dbReference type="RefSeq" id="WP_028976674.1">
    <property type="nucleotide sequence ID" value="NZ_AP021853.1"/>
</dbReference>
<dbReference type="AlphaFoldDB" id="A0A5K7X3V6"/>
<reference evidence="2 3" key="1">
    <citation type="submission" date="2019-09" db="EMBL/GenBank/DDBJ databases">
        <title>Complete genome sequence of Sporolactobacillus terrae 70-3.</title>
        <authorList>
            <person name="Tanaka N."/>
            <person name="Shiwa Y."/>
            <person name="Fujita N."/>
            <person name="Tanasupawat S."/>
        </authorList>
    </citation>
    <scope>NUCLEOTIDE SEQUENCE [LARGE SCALE GENOMIC DNA]</scope>
    <source>
        <strain evidence="2 3">70-3</strain>
    </source>
</reference>
<sequence length="328" mass="36992">MNPDLAAVLSALQANYGFRQVNVAREQPLLIDTERGIKKIRRWTDEALLHLHLKWRNHVKNERFFVDRMYVTRAGLPSVRLGNYSMTCHDAPRELLALNNNEQQWAAFLTDLSRTSRNSPINESMTEMQIQVHSLFEQAKQMRVDPEIWAIVSACYSSACTRAAEADRLRELHQYRRSAFLLPADFSRESCKALFDTLFFELGQSEPSDGCGVLARFVLTEALQAQRGQSIGKLLQELALKGFLDRENADLMLAEWVAPDEWIGLLQASLQGDVPADRSSEVFKCVWDQKIELIRLLKNIGVQSGMAGGGAPNGSEGQQLDQSNTLLL</sequence>
<accession>A0A5K7X3V6</accession>
<dbReference type="Proteomes" id="UP000326951">
    <property type="component" value="Chromosome"/>
</dbReference>